<reference evidence="1 2" key="1">
    <citation type="submission" date="2018-06" db="EMBL/GenBank/DDBJ databases">
        <authorList>
            <consortium name="Pathogen Informatics"/>
            <person name="Doyle S."/>
        </authorList>
    </citation>
    <scope>NUCLEOTIDE SEQUENCE [LARGE SCALE GENOMIC DNA]</scope>
    <source>
        <strain evidence="1 2">NCTC10821</strain>
    </source>
</reference>
<gene>
    <name evidence="1" type="ORF">NCTC10821_02106</name>
</gene>
<evidence type="ECO:0000313" key="2">
    <source>
        <dbReference type="Proteomes" id="UP000254978"/>
    </source>
</evidence>
<sequence>MTDGRDGVVLGVRPPARIDGWGHRTVSLVVSAWT</sequence>
<organism evidence="1 2">
    <name type="scientific">Mycolicibacterium tokaiense</name>
    <dbReference type="NCBI Taxonomy" id="39695"/>
    <lineage>
        <taxon>Bacteria</taxon>
        <taxon>Bacillati</taxon>
        <taxon>Actinomycetota</taxon>
        <taxon>Actinomycetes</taxon>
        <taxon>Mycobacteriales</taxon>
        <taxon>Mycobacteriaceae</taxon>
        <taxon>Mycolicibacterium</taxon>
    </lineage>
</organism>
<evidence type="ECO:0000313" key="1">
    <source>
        <dbReference type="EMBL" id="STZ58592.1"/>
    </source>
</evidence>
<dbReference type="Proteomes" id="UP000254978">
    <property type="component" value="Unassembled WGS sequence"/>
</dbReference>
<keyword evidence="2" id="KW-1185">Reference proteome</keyword>
<accession>A0A378TCN5</accession>
<protein>
    <submittedName>
        <fullName evidence="1">Uncharacterized protein</fullName>
    </submittedName>
</protein>
<dbReference type="AlphaFoldDB" id="A0A378TCN5"/>
<dbReference type="EMBL" id="UGQT01000001">
    <property type="protein sequence ID" value="STZ58592.1"/>
    <property type="molecule type" value="Genomic_DNA"/>
</dbReference>
<name>A0A378TCN5_9MYCO</name>
<proteinExistence type="predicted"/>